<organism evidence="10 11">
    <name type="scientific">Hydra vulgaris</name>
    <name type="common">Hydra</name>
    <name type="synonym">Hydra attenuata</name>
    <dbReference type="NCBI Taxonomy" id="6087"/>
    <lineage>
        <taxon>Eukaryota</taxon>
        <taxon>Metazoa</taxon>
        <taxon>Cnidaria</taxon>
        <taxon>Hydrozoa</taxon>
        <taxon>Hydroidolina</taxon>
        <taxon>Anthoathecata</taxon>
        <taxon>Aplanulata</taxon>
        <taxon>Hydridae</taxon>
        <taxon>Hydra</taxon>
    </lineage>
</organism>
<dbReference type="PROSITE" id="PS51292">
    <property type="entry name" value="ZF_RING_CH"/>
    <property type="match status" value="1"/>
</dbReference>
<dbReference type="SMART" id="SM00744">
    <property type="entry name" value="RINGv"/>
    <property type="match status" value="1"/>
</dbReference>
<evidence type="ECO:0000313" key="11">
    <source>
        <dbReference type="RefSeq" id="XP_065670078.1"/>
    </source>
</evidence>
<dbReference type="GeneID" id="100204684"/>
<dbReference type="Pfam" id="PF12906">
    <property type="entry name" value="RINGv"/>
    <property type="match status" value="1"/>
</dbReference>
<evidence type="ECO:0000256" key="5">
    <source>
        <dbReference type="ARBA" id="ARBA00022771"/>
    </source>
</evidence>
<keyword evidence="10" id="KW-1185">Reference proteome</keyword>
<evidence type="ECO:0000256" key="4">
    <source>
        <dbReference type="ARBA" id="ARBA00022723"/>
    </source>
</evidence>
<keyword evidence="8" id="KW-0472">Membrane</keyword>
<proteinExistence type="predicted"/>
<evidence type="ECO:0000256" key="1">
    <source>
        <dbReference type="ARBA" id="ARBA00004127"/>
    </source>
</evidence>
<evidence type="ECO:0000256" key="8">
    <source>
        <dbReference type="SAM" id="Phobius"/>
    </source>
</evidence>
<dbReference type="SUPFAM" id="SSF57850">
    <property type="entry name" value="RING/U-box"/>
    <property type="match status" value="1"/>
</dbReference>
<evidence type="ECO:0000256" key="7">
    <source>
        <dbReference type="ARBA" id="ARBA00022859"/>
    </source>
</evidence>
<dbReference type="PANTHER" id="PTHR45981">
    <property type="entry name" value="LD02310P"/>
    <property type="match status" value="1"/>
</dbReference>
<dbReference type="InterPro" id="IPR011016">
    <property type="entry name" value="Znf_RING-CH"/>
</dbReference>
<evidence type="ECO:0000256" key="2">
    <source>
        <dbReference type="ARBA" id="ARBA00004177"/>
    </source>
</evidence>
<dbReference type="Gene3D" id="3.30.40.10">
    <property type="entry name" value="Zinc/RING finger domain, C3HC4 (zinc finger)"/>
    <property type="match status" value="1"/>
</dbReference>
<feature type="domain" description="RING-CH-type" evidence="9">
    <location>
        <begin position="31"/>
        <end position="92"/>
    </location>
</feature>
<evidence type="ECO:0000259" key="9">
    <source>
        <dbReference type="PROSITE" id="PS51292"/>
    </source>
</evidence>
<evidence type="ECO:0000313" key="10">
    <source>
        <dbReference type="Proteomes" id="UP001652625"/>
    </source>
</evidence>
<accession>A0ABM4D6Z1</accession>
<evidence type="ECO:0000313" key="12">
    <source>
        <dbReference type="RefSeq" id="XP_065670079.1"/>
    </source>
</evidence>
<feature type="transmembrane region" description="Helical" evidence="8">
    <location>
        <begin position="146"/>
        <end position="168"/>
    </location>
</feature>
<dbReference type="RefSeq" id="XP_065670078.1">
    <property type="nucleotide sequence ID" value="XM_065814006.1"/>
</dbReference>
<keyword evidence="8" id="KW-1133">Transmembrane helix</keyword>
<sequence>MVTVNQKTQLIMVTVNQKTQEDTSSPSTRSGTSCAVEICKICHSESTKDDGFISPCLCSGSLLYVHQSCIQKWIKVTGAKNCELCQYHFNIDSTTSPIRKFEDFFKNHFDSDMNLLILIKQISVGFYKTEEKWKRLELSHGERRKILCSVAFHVVAVTCIVWSLWVLIDRTAEEVKGGNLKWPFWTKLVVVAIGFIGGVVFMYVQCKVYVHLFTRLKAYNRVLFVKNVSEIEKEKFKLRLIEEKDIV</sequence>
<feature type="transmembrane region" description="Helical" evidence="8">
    <location>
        <begin position="188"/>
        <end position="210"/>
    </location>
</feature>
<dbReference type="InterPro" id="IPR013083">
    <property type="entry name" value="Znf_RING/FYVE/PHD"/>
</dbReference>
<reference evidence="11 12" key="1">
    <citation type="submission" date="2025-05" db="UniProtKB">
        <authorList>
            <consortium name="RefSeq"/>
        </authorList>
    </citation>
    <scope>IDENTIFICATION</scope>
</reference>
<keyword evidence="8" id="KW-0812">Transmembrane</keyword>
<dbReference type="RefSeq" id="XP_065670079.1">
    <property type="nucleotide sequence ID" value="XM_065814007.1"/>
</dbReference>
<name>A0ABM4D6Z1_HYDVU</name>
<keyword evidence="4" id="KW-0479">Metal-binding</keyword>
<gene>
    <name evidence="11 12" type="primary">LOC100204684</name>
</gene>
<comment type="subcellular location">
    <subcellularLocation>
        <location evidence="1">Endomembrane system</location>
        <topology evidence="1">Multi-pass membrane protein</topology>
    </subcellularLocation>
    <subcellularLocation>
        <location evidence="2">Endosome</location>
    </subcellularLocation>
    <subcellularLocation>
        <location evidence="3">Lysosome membrane</location>
    </subcellularLocation>
</comment>
<protein>
    <submittedName>
        <fullName evidence="11 12">E3 ubiquitin-protein ligase MARCHF8 isoform X2</fullName>
    </submittedName>
</protein>
<keyword evidence="7" id="KW-0391">Immunity</keyword>
<keyword evidence="6" id="KW-0862">Zinc</keyword>
<keyword evidence="5" id="KW-0863">Zinc-finger</keyword>
<evidence type="ECO:0000256" key="6">
    <source>
        <dbReference type="ARBA" id="ARBA00022833"/>
    </source>
</evidence>
<dbReference type="Proteomes" id="UP001652625">
    <property type="component" value="Chromosome 12"/>
</dbReference>
<evidence type="ECO:0000256" key="3">
    <source>
        <dbReference type="ARBA" id="ARBA00004656"/>
    </source>
</evidence>